<feature type="transmembrane region" description="Helical" evidence="8">
    <location>
        <begin position="289"/>
        <end position="307"/>
    </location>
</feature>
<comment type="subcellular location">
    <subcellularLocation>
        <location evidence="1">Cell membrane</location>
        <topology evidence="1">Multi-pass membrane protein</topology>
    </subcellularLocation>
</comment>
<feature type="transmembrane region" description="Helical" evidence="8">
    <location>
        <begin position="141"/>
        <end position="174"/>
    </location>
</feature>
<reference evidence="10 11" key="1">
    <citation type="submission" date="2019-03" db="EMBL/GenBank/DDBJ databases">
        <title>Genomic Encyclopedia of Type Strains, Phase IV (KMG-IV): sequencing the most valuable type-strain genomes for metagenomic binning, comparative biology and taxonomic classification.</title>
        <authorList>
            <person name="Goeker M."/>
        </authorList>
    </citation>
    <scope>NUCLEOTIDE SEQUENCE [LARGE SCALE GENOMIC DNA]</scope>
    <source>
        <strain evidence="10 11">DSM 100309</strain>
    </source>
</reference>
<dbReference type="PANTHER" id="PTHR33908:SF11">
    <property type="entry name" value="MEMBRANE PROTEIN"/>
    <property type="match status" value="1"/>
</dbReference>
<keyword evidence="6 8" id="KW-1133">Transmembrane helix</keyword>
<dbReference type="InterPro" id="IPR050297">
    <property type="entry name" value="LipidA_mod_glycosyltrf_83"/>
</dbReference>
<keyword evidence="7 8" id="KW-0472">Membrane</keyword>
<dbReference type="GO" id="GO:0005886">
    <property type="term" value="C:plasma membrane"/>
    <property type="evidence" value="ECO:0007669"/>
    <property type="project" value="UniProtKB-SubCell"/>
</dbReference>
<protein>
    <submittedName>
        <fullName evidence="10">Dolichyl-phosphate-mannose-protein mannosyltransferase</fullName>
    </submittedName>
</protein>
<evidence type="ECO:0000256" key="5">
    <source>
        <dbReference type="ARBA" id="ARBA00022692"/>
    </source>
</evidence>
<evidence type="ECO:0000256" key="2">
    <source>
        <dbReference type="ARBA" id="ARBA00022475"/>
    </source>
</evidence>
<dbReference type="PANTHER" id="PTHR33908">
    <property type="entry name" value="MANNOSYLTRANSFERASE YKCB-RELATED"/>
    <property type="match status" value="1"/>
</dbReference>
<comment type="caution">
    <text evidence="10">The sequence shown here is derived from an EMBL/GenBank/DDBJ whole genome shotgun (WGS) entry which is preliminary data.</text>
</comment>
<keyword evidence="5 8" id="KW-0812">Transmembrane</keyword>
<evidence type="ECO:0000256" key="1">
    <source>
        <dbReference type="ARBA" id="ARBA00004651"/>
    </source>
</evidence>
<evidence type="ECO:0000256" key="8">
    <source>
        <dbReference type="SAM" id="Phobius"/>
    </source>
</evidence>
<evidence type="ECO:0000256" key="7">
    <source>
        <dbReference type="ARBA" id="ARBA00023136"/>
    </source>
</evidence>
<dbReference type="Pfam" id="PF13231">
    <property type="entry name" value="PMT_2"/>
    <property type="match status" value="1"/>
</dbReference>
<accession>A0A4R3YHN8</accession>
<evidence type="ECO:0000259" key="9">
    <source>
        <dbReference type="Pfam" id="PF13231"/>
    </source>
</evidence>
<evidence type="ECO:0000256" key="3">
    <source>
        <dbReference type="ARBA" id="ARBA00022676"/>
    </source>
</evidence>
<feature type="transmembrane region" description="Helical" evidence="8">
    <location>
        <begin position="67"/>
        <end position="88"/>
    </location>
</feature>
<dbReference type="AlphaFoldDB" id="A0A4R3YHN8"/>
<organism evidence="10 11">
    <name type="scientific">Sulfurirhabdus autotrophica</name>
    <dbReference type="NCBI Taxonomy" id="1706046"/>
    <lineage>
        <taxon>Bacteria</taxon>
        <taxon>Pseudomonadati</taxon>
        <taxon>Pseudomonadota</taxon>
        <taxon>Betaproteobacteria</taxon>
        <taxon>Nitrosomonadales</taxon>
        <taxon>Sulfuricellaceae</taxon>
        <taxon>Sulfurirhabdus</taxon>
    </lineage>
</organism>
<feature type="transmembrane region" description="Helical" evidence="8">
    <location>
        <begin position="186"/>
        <end position="204"/>
    </location>
</feature>
<evidence type="ECO:0000313" key="10">
    <source>
        <dbReference type="EMBL" id="TCV90103.1"/>
    </source>
</evidence>
<keyword evidence="4 10" id="KW-0808">Transferase</keyword>
<dbReference type="GO" id="GO:0009103">
    <property type="term" value="P:lipopolysaccharide biosynthetic process"/>
    <property type="evidence" value="ECO:0007669"/>
    <property type="project" value="UniProtKB-ARBA"/>
</dbReference>
<keyword evidence="11" id="KW-1185">Reference proteome</keyword>
<feature type="transmembrane region" description="Helical" evidence="8">
    <location>
        <begin position="229"/>
        <end position="249"/>
    </location>
</feature>
<dbReference type="Proteomes" id="UP000295367">
    <property type="component" value="Unassembled WGS sequence"/>
</dbReference>
<proteinExistence type="predicted"/>
<feature type="transmembrane region" description="Helical" evidence="8">
    <location>
        <begin position="319"/>
        <end position="338"/>
    </location>
</feature>
<keyword evidence="3 10" id="KW-0328">Glycosyltransferase</keyword>
<evidence type="ECO:0000256" key="4">
    <source>
        <dbReference type="ARBA" id="ARBA00022679"/>
    </source>
</evidence>
<dbReference type="InterPro" id="IPR038731">
    <property type="entry name" value="RgtA/B/C-like"/>
</dbReference>
<feature type="transmembrane region" description="Helical" evidence="8">
    <location>
        <begin position="100"/>
        <end position="129"/>
    </location>
</feature>
<sequence length="500" mass="58223">MNFSNVFKATLLATFLIKLLLAYVIPMSGDEAYFIIWAKNLDFGYYDHPPMAGWFLYGMRFLGDSEVILRLPAILLSSLIGIGIYQFLKTRDETKAALIAILFLISPLNIINVLITTDTPLILFAFLSAASLYKALEKDQLVWYGLSGIFFGMAFLSKYFAVLLGLAYLTYFLFSTKNWHKSRGFALLYLAALPFALINIYWNYTHCWDNILFNLYTRNEGEQFSLGKIATYFGTQIYLMTPPVVYYLFKHRANFVRSLNNDNLKLFFFAFFIPMAAFAALALKKLIGLHWVLAFYPFLYILLFHYLSRAELIKTTKFMAWFSITHLAIITVISVMPMETWIKTKWYDGIVFMFKTNEIADHIRPYEKQFLLAADGYTPAAIISYSYGKDFFVFGEGSYHARQDDIVTDFRQFSGRNILIVKKSAPDISQYAPYFQRVEFKQFTLRGATFFYVLGYNFNYEQYKIKVLTPIKDKYYKIPDYLPHTPCYFCEKYFNEGAKP</sequence>
<evidence type="ECO:0000313" key="11">
    <source>
        <dbReference type="Proteomes" id="UP000295367"/>
    </source>
</evidence>
<gene>
    <name evidence="10" type="ORF">EDC63_10168</name>
</gene>
<dbReference type="GO" id="GO:0016763">
    <property type="term" value="F:pentosyltransferase activity"/>
    <property type="evidence" value="ECO:0007669"/>
    <property type="project" value="TreeGrafter"/>
</dbReference>
<evidence type="ECO:0000256" key="6">
    <source>
        <dbReference type="ARBA" id="ARBA00022989"/>
    </source>
</evidence>
<dbReference type="RefSeq" id="WP_124947917.1">
    <property type="nucleotide sequence ID" value="NZ_BHVT01000073.1"/>
</dbReference>
<keyword evidence="2" id="KW-1003">Cell membrane</keyword>
<feature type="transmembrane region" description="Helical" evidence="8">
    <location>
        <begin position="264"/>
        <end position="283"/>
    </location>
</feature>
<dbReference type="EMBL" id="SMCO01000001">
    <property type="protein sequence ID" value="TCV90103.1"/>
    <property type="molecule type" value="Genomic_DNA"/>
</dbReference>
<feature type="domain" description="Glycosyltransferase RgtA/B/C/D-like" evidence="9">
    <location>
        <begin position="47"/>
        <end position="202"/>
    </location>
</feature>
<name>A0A4R3YHN8_9PROT</name>
<dbReference type="OrthoDB" id="8933800at2"/>